<reference evidence="1" key="1">
    <citation type="submission" date="2014-07" db="EMBL/GenBank/DDBJ databases">
        <authorList>
            <person name="Martin A.A"/>
            <person name="De Silva N."/>
        </authorList>
    </citation>
    <scope>NUCLEOTIDE SEQUENCE</scope>
</reference>
<name>A0A0K0FEQ2_STRVS</name>
<dbReference type="Proteomes" id="UP000035680">
    <property type="component" value="Unassembled WGS sequence"/>
</dbReference>
<evidence type="ECO:0000313" key="3">
    <source>
        <dbReference type="WBParaSite" id="SVE_0733700.1"/>
    </source>
</evidence>
<evidence type="ECO:0000313" key="2">
    <source>
        <dbReference type="WBParaSite" id="SVE_0634300.1"/>
    </source>
</evidence>
<dbReference type="WBParaSite" id="SVE_0634300.1">
    <property type="protein sequence ID" value="SVE_0634300.1"/>
    <property type="gene ID" value="SVE_0634300"/>
</dbReference>
<organism evidence="1 3">
    <name type="scientific">Strongyloides venezuelensis</name>
    <name type="common">Threadworm</name>
    <dbReference type="NCBI Taxonomy" id="75913"/>
    <lineage>
        <taxon>Eukaryota</taxon>
        <taxon>Metazoa</taxon>
        <taxon>Ecdysozoa</taxon>
        <taxon>Nematoda</taxon>
        <taxon>Chromadorea</taxon>
        <taxon>Rhabditida</taxon>
        <taxon>Tylenchina</taxon>
        <taxon>Panagrolaimomorpha</taxon>
        <taxon>Strongyloidoidea</taxon>
        <taxon>Strongyloididae</taxon>
        <taxon>Strongyloides</taxon>
    </lineage>
</organism>
<dbReference type="WBParaSite" id="SVE_0733700.1">
    <property type="protein sequence ID" value="SVE_0733700.1"/>
    <property type="gene ID" value="SVE_0733700"/>
</dbReference>
<protein>
    <submittedName>
        <fullName evidence="2 3">Ovule protein</fullName>
    </submittedName>
</protein>
<accession>A0A0K0FEQ2</accession>
<sequence>MIKCWCAWGYSSGVERSLSMGEGWVENVSHHLHPTIAQLVERRTVDLVADILRSLVRIRLVGDFLSTKILLVSKTIRLLENI</sequence>
<keyword evidence="1" id="KW-1185">Reference proteome</keyword>
<dbReference type="AlphaFoldDB" id="A0A0K0FEQ2"/>
<reference evidence="2 3" key="2">
    <citation type="submission" date="2015-08" db="UniProtKB">
        <authorList>
            <consortium name="WormBaseParasite"/>
        </authorList>
    </citation>
    <scope>IDENTIFICATION</scope>
</reference>
<evidence type="ECO:0000313" key="1">
    <source>
        <dbReference type="Proteomes" id="UP000035680"/>
    </source>
</evidence>
<proteinExistence type="predicted"/>